<sequence length="103" mass="11224">MTDSPDNRIELARVNDAGDDVFLSADAMSLLLGVPAANIRQLDQEPLPEVWVKAGQRRRKEAVAHTGSNEIIEGLRYWAAHDHDAVLEIDSALTVFMVSPGAS</sequence>
<comment type="caution">
    <text evidence="1">The sequence shown here is derived from an EMBL/GenBank/DDBJ whole genome shotgun (WGS) entry which is preliminary data.</text>
</comment>
<evidence type="ECO:0000313" key="2">
    <source>
        <dbReference type="Proteomes" id="UP000192601"/>
    </source>
</evidence>
<gene>
    <name evidence="1" type="ORF">BST44_02740</name>
</gene>
<dbReference type="AlphaFoldDB" id="A0A1X0KKU0"/>
<proteinExistence type="predicted"/>
<accession>A0A1X0KKU0</accession>
<name>A0A1X0KKU0_MYCSC</name>
<evidence type="ECO:0000313" key="1">
    <source>
        <dbReference type="EMBL" id="ORB75943.1"/>
    </source>
</evidence>
<organism evidence="1 2">
    <name type="scientific">Mycobacterium scrofulaceum</name>
    <dbReference type="NCBI Taxonomy" id="1783"/>
    <lineage>
        <taxon>Bacteria</taxon>
        <taxon>Bacillati</taxon>
        <taxon>Actinomycetota</taxon>
        <taxon>Actinomycetes</taxon>
        <taxon>Mycobacteriales</taxon>
        <taxon>Mycobacteriaceae</taxon>
        <taxon>Mycobacterium</taxon>
    </lineage>
</organism>
<reference evidence="1 2" key="1">
    <citation type="submission" date="2017-02" db="EMBL/GenBank/DDBJ databases">
        <title>The new phylogeny of genus Mycobacterium.</title>
        <authorList>
            <person name="Tortoli E."/>
            <person name="Trovato A."/>
            <person name="Cirillo D.M."/>
        </authorList>
    </citation>
    <scope>NUCLEOTIDE SEQUENCE [LARGE SCALE GENOMIC DNA]</scope>
    <source>
        <strain evidence="1 2">DSM 43992</strain>
    </source>
</reference>
<dbReference type="EMBL" id="MVIJ01000002">
    <property type="protein sequence ID" value="ORB75943.1"/>
    <property type="molecule type" value="Genomic_DNA"/>
</dbReference>
<dbReference type="STRING" id="1783.BST44_02740"/>
<keyword evidence="2" id="KW-1185">Reference proteome</keyword>
<dbReference type="Proteomes" id="UP000192601">
    <property type="component" value="Unassembled WGS sequence"/>
</dbReference>
<protein>
    <submittedName>
        <fullName evidence="1">Uncharacterized protein</fullName>
    </submittedName>
</protein>